<feature type="coiled-coil region" evidence="6">
    <location>
        <begin position="63"/>
        <end position="104"/>
    </location>
</feature>
<accession>A0A059XYM8</accession>
<evidence type="ECO:0000256" key="5">
    <source>
        <dbReference type="PIRNR" id="PIRNR038471"/>
    </source>
</evidence>
<dbReference type="GO" id="GO:0008360">
    <property type="term" value="P:regulation of cell shape"/>
    <property type="evidence" value="ECO:0007669"/>
    <property type="project" value="UniProtKB-KW"/>
</dbReference>
<dbReference type="InterPro" id="IPR007221">
    <property type="entry name" value="MreC"/>
</dbReference>
<evidence type="ECO:0000313" key="9">
    <source>
        <dbReference type="Proteomes" id="UP000027059"/>
    </source>
</evidence>
<dbReference type="PANTHER" id="PTHR34138">
    <property type="entry name" value="CELL SHAPE-DETERMINING PROTEIN MREC"/>
    <property type="match status" value="1"/>
</dbReference>
<evidence type="ECO:0000313" key="8">
    <source>
        <dbReference type="EMBL" id="AIA32023.1"/>
    </source>
</evidence>
<proteinExistence type="inferred from homology"/>
<reference evidence="9" key="1">
    <citation type="submission" date="2014-02" db="EMBL/GenBank/DDBJ databases">
        <title>Complete genome sequence and comparative genomic analysis of the nitrogen-fixing bacterium Leptospirillum ferriphilum YSK.</title>
        <authorList>
            <person name="Guo X."/>
            <person name="Yin H."/>
            <person name="Liang Y."/>
            <person name="Hu Q."/>
            <person name="Ma L."/>
            <person name="Xiao Y."/>
            <person name="Zhang X."/>
            <person name="Qiu G."/>
            <person name="Liu X."/>
        </authorList>
    </citation>
    <scope>NUCLEOTIDE SEQUENCE [LARGE SCALE GENOMIC DNA]</scope>
    <source>
        <strain evidence="9">YSK</strain>
    </source>
</reference>
<protein>
    <recommendedName>
        <fullName evidence="2 5">Cell shape-determining protein MreC</fullName>
    </recommendedName>
    <alternativeName>
        <fullName evidence="4 5">Cell shape protein MreC</fullName>
    </alternativeName>
</protein>
<gene>
    <name evidence="8" type="ORF">Y981_12300</name>
</gene>
<feature type="domain" description="Rod shape-determining protein MreC beta-barrel core" evidence="7">
    <location>
        <begin position="118"/>
        <end position="262"/>
    </location>
</feature>
<dbReference type="InterPro" id="IPR055342">
    <property type="entry name" value="MreC_beta-barrel_core"/>
</dbReference>
<dbReference type="Pfam" id="PF04085">
    <property type="entry name" value="MreC"/>
    <property type="match status" value="1"/>
</dbReference>
<dbReference type="InterPro" id="IPR042175">
    <property type="entry name" value="Cell/Rod_MreC_2"/>
</dbReference>
<dbReference type="HOGENOM" id="CLU_042663_1_0_0"/>
<dbReference type="EMBL" id="CP007243">
    <property type="protein sequence ID" value="AIA32023.1"/>
    <property type="molecule type" value="Genomic_DNA"/>
</dbReference>
<organism evidence="8 9">
    <name type="scientific">Leptospirillum ferriphilum YSK</name>
    <dbReference type="NCBI Taxonomy" id="1441628"/>
    <lineage>
        <taxon>Bacteria</taxon>
        <taxon>Pseudomonadati</taxon>
        <taxon>Nitrospirota</taxon>
        <taxon>Nitrospiria</taxon>
        <taxon>Nitrospirales</taxon>
        <taxon>Nitrospiraceae</taxon>
        <taxon>Leptospirillum</taxon>
    </lineage>
</organism>
<dbReference type="PANTHER" id="PTHR34138:SF1">
    <property type="entry name" value="CELL SHAPE-DETERMINING PROTEIN MREC"/>
    <property type="match status" value="1"/>
</dbReference>
<keyword evidence="6" id="KW-0175">Coiled coil</keyword>
<dbReference type="KEGG" id="lfp:Y981_12300"/>
<evidence type="ECO:0000256" key="6">
    <source>
        <dbReference type="SAM" id="Coils"/>
    </source>
</evidence>
<keyword evidence="3 5" id="KW-0133">Cell shape</keyword>
<dbReference type="Gene3D" id="2.40.10.340">
    <property type="entry name" value="Rod shape-determining protein MreC, domain 1"/>
    <property type="match status" value="1"/>
</dbReference>
<evidence type="ECO:0000256" key="4">
    <source>
        <dbReference type="ARBA" id="ARBA00032089"/>
    </source>
</evidence>
<evidence type="ECO:0000256" key="3">
    <source>
        <dbReference type="ARBA" id="ARBA00022960"/>
    </source>
</evidence>
<dbReference type="AlphaFoldDB" id="A0A059XYM8"/>
<keyword evidence="9" id="KW-1185">Reference proteome</keyword>
<dbReference type="OrthoDB" id="9807118at2"/>
<name>A0A059XYM8_9BACT</name>
<evidence type="ECO:0000259" key="7">
    <source>
        <dbReference type="Pfam" id="PF04085"/>
    </source>
</evidence>
<dbReference type="PIRSF" id="PIRSF038471">
    <property type="entry name" value="MreC"/>
    <property type="match status" value="1"/>
</dbReference>
<dbReference type="Gene3D" id="2.40.10.350">
    <property type="entry name" value="Rod shape-determining protein MreC, domain 2"/>
    <property type="match status" value="1"/>
</dbReference>
<comment type="function">
    <text evidence="5">Involved in formation and maintenance of cell shape.</text>
</comment>
<sequence>MTRKRVIIVLSLIGIILLSLGFYPALFEKIVVRPPLLFVKAILGIFQDSYRTTSTFWEEYAHLMEAEKENKTLRQEIVLLSTRLEKAESLLVENERLRALLELKKRTVGKGISCRLLADNPTLGHRTLLVDCGRNQGVHRKDGVMGPQGIVGFVVKVFPDFSQVLWLEDSFFAMEGLLPGSEQKGVLQGMGVGHPLLMKYIPSLTPVQQGQAVVTSGEDGFFPPGEAIGFVKDIRPSPGLLFKKLDVVAAENFSDLSVVYVLTPPRNWNQTSLKWKQETKE</sequence>
<evidence type="ECO:0000256" key="1">
    <source>
        <dbReference type="ARBA" id="ARBA00009369"/>
    </source>
</evidence>
<dbReference type="RefSeq" id="WP_014962060.1">
    <property type="nucleotide sequence ID" value="NZ_CP007243.1"/>
</dbReference>
<comment type="similarity">
    <text evidence="1 5">Belongs to the MreC family.</text>
</comment>
<dbReference type="InterPro" id="IPR042177">
    <property type="entry name" value="Cell/Rod_1"/>
</dbReference>
<reference evidence="8 9" key="2">
    <citation type="journal article" date="2015" name="Biomed. Res. Int.">
        <title>Effects of Arsenite Resistance on the Growth and Functional Gene Expression of Leptospirillum ferriphilum and Acidithiobacillus thiooxidans in Pure Culture and Coculture.</title>
        <authorList>
            <person name="Jiang H."/>
            <person name="Liang Y."/>
            <person name="Yin H."/>
            <person name="Xiao Y."/>
            <person name="Guo X."/>
            <person name="Xu Y."/>
            <person name="Hu Q."/>
            <person name="Liu H."/>
            <person name="Liu X."/>
        </authorList>
    </citation>
    <scope>NUCLEOTIDE SEQUENCE [LARGE SCALE GENOMIC DNA]</scope>
    <source>
        <strain evidence="8 9">YSK</strain>
    </source>
</reference>
<dbReference type="Proteomes" id="UP000027059">
    <property type="component" value="Chromosome"/>
</dbReference>
<dbReference type="GO" id="GO:0005886">
    <property type="term" value="C:plasma membrane"/>
    <property type="evidence" value="ECO:0007669"/>
    <property type="project" value="TreeGrafter"/>
</dbReference>
<evidence type="ECO:0000256" key="2">
    <source>
        <dbReference type="ARBA" id="ARBA00013855"/>
    </source>
</evidence>